<dbReference type="Pfam" id="PF05962">
    <property type="entry name" value="HutD"/>
    <property type="match status" value="1"/>
</dbReference>
<evidence type="ECO:0000313" key="1">
    <source>
        <dbReference type="EMBL" id="CAH6308481.1"/>
    </source>
</evidence>
<organism evidence="1 2">
    <name type="scientific">Enterobacter agglomerans</name>
    <name type="common">Erwinia herbicola</name>
    <name type="synonym">Pantoea agglomerans</name>
    <dbReference type="NCBI Taxonomy" id="549"/>
    <lineage>
        <taxon>Bacteria</taxon>
        <taxon>Pseudomonadati</taxon>
        <taxon>Pseudomonadota</taxon>
        <taxon>Gammaproteobacteria</taxon>
        <taxon>Enterobacterales</taxon>
        <taxon>Erwiniaceae</taxon>
        <taxon>Pantoea</taxon>
        <taxon>Pantoea agglomerans group</taxon>
    </lineage>
</organism>
<dbReference type="CDD" id="cd20293">
    <property type="entry name" value="cupin_HutD_N"/>
    <property type="match status" value="1"/>
</dbReference>
<proteinExistence type="predicted"/>
<evidence type="ECO:0008006" key="3">
    <source>
        <dbReference type="Google" id="ProtNLM"/>
    </source>
</evidence>
<gene>
    <name evidence="1" type="ORF">DAPPPG734_13730</name>
</gene>
<dbReference type="SUPFAM" id="SSF51182">
    <property type="entry name" value="RmlC-like cupins"/>
    <property type="match status" value="1"/>
</dbReference>
<reference evidence="1" key="1">
    <citation type="submission" date="2022-05" db="EMBL/GenBank/DDBJ databases">
        <authorList>
            <person name="Pothier F. J."/>
        </authorList>
    </citation>
    <scope>NUCLEOTIDE SEQUENCE</scope>
    <source>
        <strain evidence="1">DAPP-PG734</strain>
    </source>
</reference>
<dbReference type="Proteomes" id="UP001158961">
    <property type="component" value="Chromosome"/>
</dbReference>
<dbReference type="PANTHER" id="PTHR37943">
    <property type="entry name" value="PROTEIN VES"/>
    <property type="match status" value="1"/>
</dbReference>
<dbReference type="InterPro" id="IPR011051">
    <property type="entry name" value="RmlC_Cupin_sf"/>
</dbReference>
<dbReference type="InterPro" id="IPR014710">
    <property type="entry name" value="RmlC-like_jellyroll"/>
</dbReference>
<dbReference type="PANTHER" id="PTHR37943:SF1">
    <property type="entry name" value="PROTEIN VES"/>
    <property type="match status" value="1"/>
</dbReference>
<accession>A0AAN2FET3</accession>
<dbReference type="Gene3D" id="2.60.120.10">
    <property type="entry name" value="Jelly Rolls"/>
    <property type="match status" value="1"/>
</dbReference>
<evidence type="ECO:0000313" key="2">
    <source>
        <dbReference type="Proteomes" id="UP001158961"/>
    </source>
</evidence>
<name>A0AAN2FET3_ENTAG</name>
<sequence length="187" mass="20723">MIARFTYPELAVSRWRNGGGETREIISFPPGAERFGWRASIATLAQDGPFSAFPDIDRVITLLHGDPVLLTAPGVQHLLTPQQPWAFAGELALTAKLQGSVSEDFNVMTRRGEWQATVEVVTTPVSSLHGIAWVLAGAWQTADGERLTAQQGAWWVDEETELSPCDTDARLLFTRLRAYPSRRNCCR</sequence>
<dbReference type="AlphaFoldDB" id="A0AAN2FET3"/>
<protein>
    <recommendedName>
        <fullName evidence="3">HutD family protein</fullName>
    </recommendedName>
</protein>
<dbReference type="InterPro" id="IPR010282">
    <property type="entry name" value="Uncharacterised_HutD/Ves"/>
</dbReference>
<dbReference type="EMBL" id="OW970315">
    <property type="protein sequence ID" value="CAH6308481.1"/>
    <property type="molecule type" value="Genomic_DNA"/>
</dbReference>
<dbReference type="RefSeq" id="WP_031591725.1">
    <property type="nucleotide sequence ID" value="NZ_CP059089.1"/>
</dbReference>